<dbReference type="EMBL" id="JAGGJZ010000004">
    <property type="protein sequence ID" value="MBP1890003.1"/>
    <property type="molecule type" value="Genomic_DNA"/>
</dbReference>
<dbReference type="Proteomes" id="UP000783390">
    <property type="component" value="Unassembled WGS sequence"/>
</dbReference>
<proteinExistence type="predicted"/>
<dbReference type="SUPFAM" id="SSF53187">
    <property type="entry name" value="Zn-dependent exopeptidases"/>
    <property type="match status" value="1"/>
</dbReference>
<accession>A0ABS4F175</accession>
<gene>
    <name evidence="3" type="ORF">J2Z53_001587</name>
</gene>
<comment type="caution">
    <text evidence="3">The sequence shown here is derived from an EMBL/GenBank/DDBJ whole genome shotgun (WGS) entry which is preliminary data.</text>
</comment>
<evidence type="ECO:0000256" key="1">
    <source>
        <dbReference type="ARBA" id="ARBA00022801"/>
    </source>
</evidence>
<dbReference type="Gene3D" id="3.40.630.40">
    <property type="entry name" value="Zn-dependent exopeptidases"/>
    <property type="match status" value="1"/>
</dbReference>
<dbReference type="CDD" id="cd02696">
    <property type="entry name" value="MurNAc-LAA"/>
    <property type="match status" value="1"/>
</dbReference>
<evidence type="ECO:0000259" key="2">
    <source>
        <dbReference type="SMART" id="SM00646"/>
    </source>
</evidence>
<name>A0ABS4F175_9CLOT</name>
<keyword evidence="4" id="KW-1185">Reference proteome</keyword>
<keyword evidence="1 3" id="KW-0378">Hydrolase</keyword>
<organism evidence="3 4">
    <name type="scientific">Clostridium moniliforme</name>
    <dbReference type="NCBI Taxonomy" id="39489"/>
    <lineage>
        <taxon>Bacteria</taxon>
        <taxon>Bacillati</taxon>
        <taxon>Bacillota</taxon>
        <taxon>Clostridia</taxon>
        <taxon>Eubacteriales</taxon>
        <taxon>Clostridiaceae</taxon>
        <taxon>Clostridium</taxon>
    </lineage>
</organism>
<dbReference type="PROSITE" id="PS51257">
    <property type="entry name" value="PROKAR_LIPOPROTEIN"/>
    <property type="match status" value="1"/>
</dbReference>
<reference evidence="3 4" key="1">
    <citation type="submission" date="2021-03" db="EMBL/GenBank/DDBJ databases">
        <title>Genomic Encyclopedia of Type Strains, Phase IV (KMG-IV): sequencing the most valuable type-strain genomes for metagenomic binning, comparative biology and taxonomic classification.</title>
        <authorList>
            <person name="Goeker M."/>
        </authorList>
    </citation>
    <scope>NUCLEOTIDE SEQUENCE [LARGE SCALE GENOMIC DNA]</scope>
    <source>
        <strain evidence="3 4">DSM 3984</strain>
    </source>
</reference>
<feature type="domain" description="MurNAc-LAA" evidence="2">
    <location>
        <begin position="104"/>
        <end position="211"/>
    </location>
</feature>
<dbReference type="PANTHER" id="PTHR30404:SF0">
    <property type="entry name" value="N-ACETYLMURAMOYL-L-ALANINE AMIDASE AMIC"/>
    <property type="match status" value="1"/>
</dbReference>
<dbReference type="GO" id="GO:0008745">
    <property type="term" value="F:N-acetylmuramoyl-L-alanine amidase activity"/>
    <property type="evidence" value="ECO:0007669"/>
    <property type="project" value="UniProtKB-EC"/>
</dbReference>
<evidence type="ECO:0000313" key="4">
    <source>
        <dbReference type="Proteomes" id="UP000783390"/>
    </source>
</evidence>
<dbReference type="EC" id="3.5.1.28" evidence="3"/>
<evidence type="ECO:0000313" key="3">
    <source>
        <dbReference type="EMBL" id="MBP1890003.1"/>
    </source>
</evidence>
<sequence>MKFFKCLIITMTFFTIGCTIKASGAEMNKEYRILIDPGHGGYDGGAKSKGGVIEKDINLAISLKLKDALKKEGYTVYMTRENDIALANSKKEDLEIRCEKKKETECDVFISIHQNMFSSSNSKGTQVWYSSNENSKILAENIQEAVKETLQPNNNRLAKDAKKSYKILRDEYNGASIIVECGFLSNYEEEEKLQNEDYQNKIVLEIKKGINKYFSQKN</sequence>
<dbReference type="PANTHER" id="PTHR30404">
    <property type="entry name" value="N-ACETYLMURAMOYL-L-ALANINE AMIDASE"/>
    <property type="match status" value="1"/>
</dbReference>
<dbReference type="InterPro" id="IPR050695">
    <property type="entry name" value="N-acetylmuramoyl_amidase_3"/>
</dbReference>
<dbReference type="RefSeq" id="WP_209796914.1">
    <property type="nucleotide sequence ID" value="NZ_JAGGJZ010000004.1"/>
</dbReference>
<protein>
    <submittedName>
        <fullName evidence="3">N-acetylmuramoyl-L-alanine amidase</fullName>
        <ecNumber evidence="3">3.5.1.28</ecNumber>
    </submittedName>
</protein>
<dbReference type="Pfam" id="PF01520">
    <property type="entry name" value="Amidase_3"/>
    <property type="match status" value="1"/>
</dbReference>
<dbReference type="SMART" id="SM00646">
    <property type="entry name" value="Ami_3"/>
    <property type="match status" value="1"/>
</dbReference>
<dbReference type="InterPro" id="IPR002508">
    <property type="entry name" value="MurNAc-LAA_cat"/>
</dbReference>